<feature type="chain" id="PRO_5010352703" description="3-keto-disaccharide hydrolase domain-containing protein" evidence="1">
    <location>
        <begin position="25"/>
        <end position="204"/>
    </location>
</feature>
<dbReference type="STRING" id="1278819.BHE19_05745"/>
<dbReference type="Gene3D" id="2.60.120.560">
    <property type="entry name" value="Exo-inulinase, domain 1"/>
    <property type="match status" value="1"/>
</dbReference>
<dbReference type="Proteomes" id="UP000198319">
    <property type="component" value="Unassembled WGS sequence"/>
</dbReference>
<evidence type="ECO:0008006" key="6">
    <source>
        <dbReference type="Google" id="ProtNLM"/>
    </source>
</evidence>
<dbReference type="AlphaFoldDB" id="A0A1S1J867"/>
<dbReference type="Proteomes" id="UP000180252">
    <property type="component" value="Unassembled WGS sequence"/>
</dbReference>
<keyword evidence="1" id="KW-0732">Signal</keyword>
<proteinExistence type="predicted"/>
<organism evidence="2 4">
    <name type="scientific">Flavobacterium tructae</name>
    <dbReference type="NCBI Taxonomy" id="1114873"/>
    <lineage>
        <taxon>Bacteria</taxon>
        <taxon>Pseudomonadati</taxon>
        <taxon>Bacteroidota</taxon>
        <taxon>Flavobacteriia</taxon>
        <taxon>Flavobacteriales</taxon>
        <taxon>Flavobacteriaceae</taxon>
        <taxon>Flavobacterium</taxon>
    </lineage>
</organism>
<gene>
    <name evidence="3" type="ORF">B0A71_16180</name>
    <name evidence="2" type="ORF">BHE19_05745</name>
</gene>
<keyword evidence="5" id="KW-1185">Reference proteome</keyword>
<reference evidence="2" key="2">
    <citation type="submission" date="2016-09" db="EMBL/GenBank/DDBJ databases">
        <authorList>
            <person name="Capua I."/>
            <person name="De Benedictis P."/>
            <person name="Joannis T."/>
            <person name="Lombin L.H."/>
            <person name="Cattoli G."/>
        </authorList>
    </citation>
    <scope>NUCLEOTIDE SEQUENCE [LARGE SCALE GENOMIC DNA]</scope>
    <source>
        <strain evidence="2">MSU</strain>
    </source>
</reference>
<reference evidence="4" key="1">
    <citation type="submission" date="2016-09" db="EMBL/GenBank/DDBJ databases">
        <authorList>
            <person name="Chen S."/>
            <person name="Walker E."/>
        </authorList>
    </citation>
    <scope>NUCLEOTIDE SEQUENCE [LARGE SCALE GENOMIC DNA]</scope>
    <source>
        <strain evidence="4">MSU</strain>
    </source>
</reference>
<name>A0A1S1J867_9FLAO</name>
<evidence type="ECO:0000313" key="2">
    <source>
        <dbReference type="EMBL" id="OHT45346.1"/>
    </source>
</evidence>
<evidence type="ECO:0000256" key="1">
    <source>
        <dbReference type="SAM" id="SignalP"/>
    </source>
</evidence>
<evidence type="ECO:0000313" key="3">
    <source>
        <dbReference type="EMBL" id="OXB17710.1"/>
    </source>
</evidence>
<dbReference type="EMBL" id="MIKE01000022">
    <property type="protein sequence ID" value="OHT45346.1"/>
    <property type="molecule type" value="Genomic_DNA"/>
</dbReference>
<dbReference type="EMBL" id="MUHG01000024">
    <property type="protein sequence ID" value="OXB17710.1"/>
    <property type="molecule type" value="Genomic_DNA"/>
</dbReference>
<sequence>MKIKYLTFLASTMLLISCSGTISTAKKEYQITKTAALKSDWNFNPNEWRLQNDTLTGNGGPMHWGVIESKKKLPKNYEIDFKVNIVKESLFEIMLNLEQEKYIRTYLYTIEKSIIIGKGVYHKDSDAYGKRGGPSLFKKPIQLENNKWYTVKIRVENNQLYFAVNNQTFLECSVEKSNLNQQGQLGFITNGQAKITDLTIKTIP</sequence>
<accession>A0A1S1J867</accession>
<protein>
    <recommendedName>
        <fullName evidence="6">3-keto-disaccharide hydrolase domain-containing protein</fullName>
    </recommendedName>
</protein>
<evidence type="ECO:0000313" key="4">
    <source>
        <dbReference type="Proteomes" id="UP000180252"/>
    </source>
</evidence>
<dbReference type="PROSITE" id="PS51257">
    <property type="entry name" value="PROKAR_LIPOPROTEIN"/>
    <property type="match status" value="1"/>
</dbReference>
<dbReference type="OrthoDB" id="752993at2"/>
<feature type="signal peptide" evidence="1">
    <location>
        <begin position="1"/>
        <end position="24"/>
    </location>
</feature>
<dbReference type="RefSeq" id="WP_070906649.1">
    <property type="nucleotide sequence ID" value="NZ_MIKE01000022.1"/>
</dbReference>
<evidence type="ECO:0000313" key="5">
    <source>
        <dbReference type="Proteomes" id="UP000198319"/>
    </source>
</evidence>
<reference evidence="3 5" key="3">
    <citation type="submission" date="2016-11" db="EMBL/GenBank/DDBJ databases">
        <title>Whole genomes of Flavobacteriaceae.</title>
        <authorList>
            <person name="Stine C."/>
            <person name="Li C."/>
            <person name="Tadesse D."/>
        </authorList>
    </citation>
    <scope>NUCLEOTIDE SEQUENCE [LARGE SCALE GENOMIC DNA]</scope>
    <source>
        <strain evidence="3 5">ATCC BAA-2541</strain>
    </source>
</reference>
<comment type="caution">
    <text evidence="2">The sequence shown here is derived from an EMBL/GenBank/DDBJ whole genome shotgun (WGS) entry which is preliminary data.</text>
</comment>